<dbReference type="SMART" id="SM00249">
    <property type="entry name" value="PHD"/>
    <property type="match status" value="2"/>
</dbReference>
<dbReference type="InterPro" id="IPR034732">
    <property type="entry name" value="EPHD"/>
</dbReference>
<feature type="compositionally biased region" description="Basic and acidic residues" evidence="5">
    <location>
        <begin position="383"/>
        <end position="395"/>
    </location>
</feature>
<evidence type="ECO:0000256" key="2">
    <source>
        <dbReference type="ARBA" id="ARBA00022771"/>
    </source>
</evidence>
<keyword evidence="3" id="KW-0862">Zinc</keyword>
<evidence type="ECO:0000259" key="6">
    <source>
        <dbReference type="PROSITE" id="PS51805"/>
    </source>
</evidence>
<evidence type="ECO:0000313" key="9">
    <source>
        <dbReference type="WBParaSite" id="HNAJ_0001076801-mRNA-1"/>
    </source>
</evidence>
<dbReference type="InterPro" id="IPR019786">
    <property type="entry name" value="Zinc_finger_PHD-type_CS"/>
</dbReference>
<evidence type="ECO:0000256" key="1">
    <source>
        <dbReference type="ARBA" id="ARBA00022723"/>
    </source>
</evidence>
<feature type="compositionally biased region" description="Basic and acidic residues" evidence="5">
    <location>
        <begin position="237"/>
        <end position="247"/>
    </location>
</feature>
<gene>
    <name evidence="7" type="ORF">HNAJ_LOCUS10763</name>
</gene>
<dbReference type="GO" id="GO:0006357">
    <property type="term" value="P:regulation of transcription by RNA polymerase II"/>
    <property type="evidence" value="ECO:0007669"/>
    <property type="project" value="TreeGrafter"/>
</dbReference>
<dbReference type="SUPFAM" id="SSF57903">
    <property type="entry name" value="FYVE/PHD zinc finger"/>
    <property type="match status" value="1"/>
</dbReference>
<dbReference type="OrthoDB" id="20839at2759"/>
<feature type="compositionally biased region" description="Basic and acidic residues" evidence="5">
    <location>
        <begin position="451"/>
        <end position="462"/>
    </location>
</feature>
<dbReference type="InterPro" id="IPR011011">
    <property type="entry name" value="Znf_FYVE_PHD"/>
</dbReference>
<keyword evidence="8" id="KW-1185">Reference proteome</keyword>
<evidence type="ECO:0000256" key="5">
    <source>
        <dbReference type="SAM" id="MobiDB-lite"/>
    </source>
</evidence>
<dbReference type="PROSITE" id="PS01359">
    <property type="entry name" value="ZF_PHD_1"/>
    <property type="match status" value="1"/>
</dbReference>
<feature type="compositionally biased region" description="Polar residues" evidence="5">
    <location>
        <begin position="284"/>
        <end position="300"/>
    </location>
</feature>
<dbReference type="PANTHER" id="PTHR13793">
    <property type="entry name" value="PHD FINGER PROTEINS"/>
    <property type="match status" value="1"/>
</dbReference>
<feature type="region of interest" description="Disordered" evidence="5">
    <location>
        <begin position="228"/>
        <end position="400"/>
    </location>
</feature>
<proteinExistence type="predicted"/>
<dbReference type="InterPro" id="IPR001965">
    <property type="entry name" value="Znf_PHD"/>
</dbReference>
<evidence type="ECO:0000256" key="4">
    <source>
        <dbReference type="SAM" id="Coils"/>
    </source>
</evidence>
<dbReference type="PROSITE" id="PS51805">
    <property type="entry name" value="EPHD"/>
    <property type="match status" value="1"/>
</dbReference>
<evidence type="ECO:0000313" key="8">
    <source>
        <dbReference type="Proteomes" id="UP000278807"/>
    </source>
</evidence>
<keyword evidence="4" id="KW-0175">Coiled coil</keyword>
<feature type="compositionally biased region" description="Polar residues" evidence="5">
    <location>
        <begin position="328"/>
        <end position="353"/>
    </location>
</feature>
<sequence length="765" mass="86164">MNSNACNVCQQAFNSPNNPLEECFICNYRVHQSCYGFTRARNIEKFYCHVCRIKPNMNVVTCELCPMKEGIFRPIEDSKKYAHVLCALCIPEVKFLDNATMEVISIKNVPSKVRRKCVLCARESNSKGGFVKCAKENCVSYVHVTCAAAKHLLEMPLTQELSLKKNLAILFKSAPELNIGKHYPVKLKHCLAFCDLSHYMVRCAEVSPATKLLRLPYSLIANQPTRVNIPSSSTFSKRPEETNKDETQTYMEESQTRQEPNHDNIGPAINKENKDPTEIVNCIKPSTVSKSPPAKNSSTVMGKRKRGRPRKDTSTNLPSALKERQLDKSQSSAKGSQSTKQQVTVKSGVNSHRSTTKSDHSEETPSATKKPREELGSNPHESGISRESETTEISKRPSLVNSIVVVEKELAKECPDSTNGCKPNKEAKNNNQSASKKPREEFTTRPQKSRNSCENKTAKISERSSLVNSTEVEECPVGRSGCNPNEEAKKNKSCNPGRFSKTRSSKEPLPSKCDGKAYRGKEIGRHSSLTKNRPDCEVCGSKVERRLQFSEISSFDELFEWDYQQSLKKIIKNAPDSMVMQQTEPQMTPETTPSLVSTLYFIPIALGLNDKQEYSALTLLHDMFELKRQNKKLEAEVKRLKEKEAFYKCFNEKISKHVARVEIYKASMEDSPPIIMSSVKNNRQEQPISTGFTQSTPKRTATAVQLKLPETEITTNGRLSIPVNFESSSLIEDREPVMEAPKRRKFLSSCIVKHLSTSRFRGNYE</sequence>
<reference evidence="9" key="1">
    <citation type="submission" date="2017-02" db="UniProtKB">
        <authorList>
            <consortium name="WormBaseParasite"/>
        </authorList>
    </citation>
    <scope>IDENTIFICATION</scope>
</reference>
<dbReference type="Gene3D" id="3.30.40.10">
    <property type="entry name" value="Zinc/RING finger domain, C3HC4 (zinc finger)"/>
    <property type="match status" value="2"/>
</dbReference>
<keyword evidence="2" id="KW-0863">Zinc-finger</keyword>
<name>A0A0R3TSW7_RODNA</name>
<dbReference type="InterPro" id="IPR050701">
    <property type="entry name" value="Histone_Mod_Regulator"/>
</dbReference>
<feature type="coiled-coil region" evidence="4">
    <location>
        <begin position="616"/>
        <end position="643"/>
    </location>
</feature>
<dbReference type="InterPro" id="IPR013083">
    <property type="entry name" value="Znf_RING/FYVE/PHD"/>
</dbReference>
<accession>A0A0R3TSW7</accession>
<protein>
    <submittedName>
        <fullName evidence="9">PHD-type domain-containing protein</fullName>
    </submittedName>
</protein>
<dbReference type="WBParaSite" id="HNAJ_0001076801-mRNA-1">
    <property type="protein sequence ID" value="HNAJ_0001076801-mRNA-1"/>
    <property type="gene ID" value="HNAJ_0001076801"/>
</dbReference>
<organism evidence="9">
    <name type="scientific">Rodentolepis nana</name>
    <name type="common">Dwarf tapeworm</name>
    <name type="synonym">Hymenolepis nana</name>
    <dbReference type="NCBI Taxonomy" id="102285"/>
    <lineage>
        <taxon>Eukaryota</taxon>
        <taxon>Metazoa</taxon>
        <taxon>Spiralia</taxon>
        <taxon>Lophotrochozoa</taxon>
        <taxon>Platyhelminthes</taxon>
        <taxon>Cestoda</taxon>
        <taxon>Eucestoda</taxon>
        <taxon>Cyclophyllidea</taxon>
        <taxon>Hymenolepididae</taxon>
        <taxon>Rodentolepis</taxon>
    </lineage>
</organism>
<dbReference type="GO" id="GO:0008270">
    <property type="term" value="F:zinc ion binding"/>
    <property type="evidence" value="ECO:0007669"/>
    <property type="project" value="UniProtKB-KW"/>
</dbReference>
<dbReference type="PANTHER" id="PTHR13793:SF107">
    <property type="entry name" value="BROMODOMAIN-CONTAINING PROTEIN HOMOLOG"/>
    <property type="match status" value="1"/>
</dbReference>
<dbReference type="EMBL" id="UZAE01013206">
    <property type="protein sequence ID" value="VDO08723.1"/>
    <property type="molecule type" value="Genomic_DNA"/>
</dbReference>
<evidence type="ECO:0000313" key="7">
    <source>
        <dbReference type="EMBL" id="VDO08723.1"/>
    </source>
</evidence>
<dbReference type="AlphaFoldDB" id="A0A0R3TSW7"/>
<feature type="domain" description="PHD-type" evidence="6">
    <location>
        <begin position="59"/>
        <end position="168"/>
    </location>
</feature>
<reference evidence="7 8" key="2">
    <citation type="submission" date="2018-11" db="EMBL/GenBank/DDBJ databases">
        <authorList>
            <consortium name="Pathogen Informatics"/>
        </authorList>
    </citation>
    <scope>NUCLEOTIDE SEQUENCE [LARGE SCALE GENOMIC DNA]</scope>
</reference>
<evidence type="ECO:0000256" key="3">
    <source>
        <dbReference type="ARBA" id="ARBA00022833"/>
    </source>
</evidence>
<feature type="region of interest" description="Disordered" evidence="5">
    <location>
        <begin position="413"/>
        <end position="518"/>
    </location>
</feature>
<keyword evidence="1" id="KW-0479">Metal-binding</keyword>
<dbReference type="STRING" id="102285.A0A0R3TSW7"/>
<dbReference type="Proteomes" id="UP000278807">
    <property type="component" value="Unassembled WGS sequence"/>
</dbReference>
<dbReference type="Pfam" id="PF13832">
    <property type="entry name" value="zf-HC5HC2H_2"/>
    <property type="match status" value="1"/>
</dbReference>